<dbReference type="Gene3D" id="1.10.150.20">
    <property type="entry name" value="5' to 3' exonuclease, C-terminal subdomain"/>
    <property type="match status" value="1"/>
</dbReference>
<protein>
    <recommendedName>
        <fullName evidence="7">UvrABC system protein C</fullName>
        <shortName evidence="7">Protein UvrC</shortName>
    </recommendedName>
    <alternativeName>
        <fullName evidence="7">Excinuclease ABC subunit C</fullName>
    </alternativeName>
</protein>
<dbReference type="InterPro" id="IPR050066">
    <property type="entry name" value="UvrABC_protein_C"/>
</dbReference>
<evidence type="ECO:0000256" key="3">
    <source>
        <dbReference type="ARBA" id="ARBA00022769"/>
    </source>
</evidence>
<proteinExistence type="inferred from homology"/>
<dbReference type="Proteomes" id="UP000295765">
    <property type="component" value="Unassembled WGS sequence"/>
</dbReference>
<dbReference type="GO" id="GO:0005737">
    <property type="term" value="C:cytoplasm"/>
    <property type="evidence" value="ECO:0007669"/>
    <property type="project" value="UniProtKB-SubCell"/>
</dbReference>
<sequence length="606" mass="67586">MAAGAFDFREFLRTLVPLPGVYRMLDTAGKVLYVGKAKNLRRRVGSYFRAHHVSEKTNHLVAQIAGIEVTVTHTEAEALLLEHSLIKEFRPPYNILLRDDKSYPWIYLSAGTFPRLSLHRGARKAPGRYFGPYPSAGAVRDTLHLMQKVFKLRQCEDSFFANRSRPCLQFQIRRCSAPCTGEIDAKAYAADVADTVRFLEGRSNEVVDDLVARMERAAEVLRFEEAAVIRDRIAQIRRVQERQYISGERGDLDVVAVAAEGGAACVQVFFFRGGRSLGNKPFFPLIPADESPERVLAAFLVQYYLAHEPPAEILLSHAPRDTTLIAEALRARAGRRVDFVLRPRGDRARWLEMARRNAAHALAAELSSRTGMRRRFEALQEALGLDAVPERLECFDISHTGGEATVASCVVFDGEGPRKSDYRRYNIEGIVPGDDYAAMQQALTRRYTRLRDQDEVLPDILFIDGGKGQLAQAEGVMRELQISDVLLVGIAKGPDRKPGLEVLYLSGTGRATTLPPESAALHLVQQIRDEAHRFAITGHRQRRAKARRTSVLEEIEGIGAKRRSALLRQFGGLQQLARAGVEDIARVDGVGVELARRIYDALHGDG</sequence>
<dbReference type="SUPFAM" id="SSF47781">
    <property type="entry name" value="RuvA domain 2-like"/>
    <property type="match status" value="1"/>
</dbReference>
<dbReference type="GO" id="GO:0006289">
    <property type="term" value="P:nucleotide-excision repair"/>
    <property type="evidence" value="ECO:0007669"/>
    <property type="project" value="UniProtKB-UniRule"/>
</dbReference>
<dbReference type="GO" id="GO:0009432">
    <property type="term" value="P:SOS response"/>
    <property type="evidence" value="ECO:0007669"/>
    <property type="project" value="UniProtKB-UniRule"/>
</dbReference>
<feature type="domain" description="UVR" evidence="8">
    <location>
        <begin position="204"/>
        <end position="239"/>
    </location>
</feature>
<dbReference type="GO" id="GO:0003677">
    <property type="term" value="F:DNA binding"/>
    <property type="evidence" value="ECO:0007669"/>
    <property type="project" value="UniProtKB-UniRule"/>
</dbReference>
<keyword evidence="2 7" id="KW-0227">DNA damage</keyword>
<gene>
    <name evidence="7" type="primary">uvrC</name>
    <name evidence="11" type="ORF">EV699_10399</name>
</gene>
<dbReference type="Gene3D" id="3.40.1440.10">
    <property type="entry name" value="GIY-YIG endonuclease"/>
    <property type="match status" value="1"/>
</dbReference>
<dbReference type="InterPro" id="IPR010994">
    <property type="entry name" value="RuvA_2-like"/>
</dbReference>
<dbReference type="PANTHER" id="PTHR30562:SF1">
    <property type="entry name" value="UVRABC SYSTEM PROTEIN C"/>
    <property type="match status" value="1"/>
</dbReference>
<keyword evidence="5 7" id="KW-0234">DNA repair</keyword>
<dbReference type="Gene3D" id="4.10.860.10">
    <property type="entry name" value="UVR domain"/>
    <property type="match status" value="1"/>
</dbReference>
<dbReference type="InterPro" id="IPR004791">
    <property type="entry name" value="UvrC"/>
</dbReference>
<accession>A0A4R2LBZ9</accession>
<dbReference type="PROSITE" id="PS50165">
    <property type="entry name" value="UVRC"/>
    <property type="match status" value="1"/>
</dbReference>
<dbReference type="InterPro" id="IPR000305">
    <property type="entry name" value="GIY-YIG_endonuc"/>
</dbReference>
<dbReference type="Gene3D" id="3.30.420.340">
    <property type="entry name" value="UvrC, RNAse H endonuclease domain"/>
    <property type="match status" value="1"/>
</dbReference>
<dbReference type="PROSITE" id="PS50164">
    <property type="entry name" value="GIY_YIG"/>
    <property type="match status" value="1"/>
</dbReference>
<dbReference type="NCBIfam" id="TIGR00194">
    <property type="entry name" value="uvrC"/>
    <property type="match status" value="1"/>
</dbReference>
<dbReference type="Pfam" id="PF14520">
    <property type="entry name" value="HHH_5"/>
    <property type="match status" value="1"/>
</dbReference>
<comment type="function">
    <text evidence="7">The UvrABC repair system catalyzes the recognition and processing of DNA lesions. UvrC both incises the 5' and 3' sides of the lesion. The N-terminal half is responsible for the 3' incision and the C-terminal half is responsible for the 5' incision.</text>
</comment>
<name>A0A4R2LBZ9_9GAMM</name>
<dbReference type="Pfam" id="PF08459">
    <property type="entry name" value="UvrC_RNaseH_dom"/>
    <property type="match status" value="1"/>
</dbReference>
<dbReference type="Pfam" id="PF02151">
    <property type="entry name" value="UVR"/>
    <property type="match status" value="1"/>
</dbReference>
<keyword evidence="6 7" id="KW-0742">SOS response</keyword>
<comment type="caution">
    <text evidence="11">The sequence shown here is derived from an EMBL/GenBank/DDBJ whole genome shotgun (WGS) entry which is preliminary data.</text>
</comment>
<evidence type="ECO:0000313" key="12">
    <source>
        <dbReference type="Proteomes" id="UP000295765"/>
    </source>
</evidence>
<dbReference type="GO" id="GO:0009380">
    <property type="term" value="C:excinuclease repair complex"/>
    <property type="evidence" value="ECO:0007669"/>
    <property type="project" value="InterPro"/>
</dbReference>
<evidence type="ECO:0000256" key="7">
    <source>
        <dbReference type="HAMAP-Rule" id="MF_00203"/>
    </source>
</evidence>
<evidence type="ECO:0000259" key="9">
    <source>
        <dbReference type="PROSITE" id="PS50164"/>
    </source>
</evidence>
<dbReference type="SUPFAM" id="SSF82771">
    <property type="entry name" value="GIY-YIG endonuclease"/>
    <property type="match status" value="1"/>
</dbReference>
<dbReference type="RefSeq" id="WP_132538740.1">
    <property type="nucleotide sequence ID" value="NZ_SLWY01000003.1"/>
</dbReference>
<keyword evidence="1 7" id="KW-0963">Cytoplasm</keyword>
<keyword evidence="12" id="KW-1185">Reference proteome</keyword>
<comment type="subcellular location">
    <subcellularLocation>
        <location evidence="7">Cytoplasm</location>
    </subcellularLocation>
</comment>
<evidence type="ECO:0000313" key="11">
    <source>
        <dbReference type="EMBL" id="TCO83054.1"/>
    </source>
</evidence>
<feature type="domain" description="GIY-YIG" evidence="9">
    <location>
        <begin position="17"/>
        <end position="95"/>
    </location>
</feature>
<dbReference type="AlphaFoldDB" id="A0A4R2LBZ9"/>
<comment type="similarity">
    <text evidence="7">Belongs to the UvrC family.</text>
</comment>
<dbReference type="SUPFAM" id="SSF46600">
    <property type="entry name" value="C-terminal UvrC-binding domain of UvrB"/>
    <property type="match status" value="1"/>
</dbReference>
<evidence type="ECO:0000259" key="10">
    <source>
        <dbReference type="PROSITE" id="PS50165"/>
    </source>
</evidence>
<evidence type="ECO:0000256" key="4">
    <source>
        <dbReference type="ARBA" id="ARBA00022881"/>
    </source>
</evidence>
<evidence type="ECO:0000256" key="5">
    <source>
        <dbReference type="ARBA" id="ARBA00023204"/>
    </source>
</evidence>
<dbReference type="PROSITE" id="PS50151">
    <property type="entry name" value="UVR"/>
    <property type="match status" value="1"/>
</dbReference>
<dbReference type="HAMAP" id="MF_00203">
    <property type="entry name" value="UvrC"/>
    <property type="match status" value="1"/>
</dbReference>
<evidence type="ECO:0000259" key="8">
    <source>
        <dbReference type="PROSITE" id="PS50151"/>
    </source>
</evidence>
<organism evidence="11 12">
    <name type="scientific">Plasticicumulans lactativorans</name>
    <dbReference type="NCBI Taxonomy" id="1133106"/>
    <lineage>
        <taxon>Bacteria</taxon>
        <taxon>Pseudomonadati</taxon>
        <taxon>Pseudomonadota</taxon>
        <taxon>Gammaproteobacteria</taxon>
        <taxon>Candidatus Competibacteraceae</taxon>
        <taxon>Plasticicumulans</taxon>
    </lineage>
</organism>
<evidence type="ECO:0000256" key="6">
    <source>
        <dbReference type="ARBA" id="ARBA00023236"/>
    </source>
</evidence>
<dbReference type="FunFam" id="3.40.1440.10:FF:000001">
    <property type="entry name" value="UvrABC system protein C"/>
    <property type="match status" value="1"/>
</dbReference>
<dbReference type="InterPro" id="IPR035901">
    <property type="entry name" value="GIY-YIG_endonuc_sf"/>
</dbReference>
<dbReference type="InterPro" id="IPR001162">
    <property type="entry name" value="UvrC_RNase_H_dom"/>
</dbReference>
<evidence type="ECO:0000256" key="1">
    <source>
        <dbReference type="ARBA" id="ARBA00022490"/>
    </source>
</evidence>
<dbReference type="Pfam" id="PF01541">
    <property type="entry name" value="GIY-YIG"/>
    <property type="match status" value="1"/>
</dbReference>
<comment type="subunit">
    <text evidence="7">Interacts with UvrB in an incision complex.</text>
</comment>
<evidence type="ECO:0000256" key="2">
    <source>
        <dbReference type="ARBA" id="ARBA00022763"/>
    </source>
</evidence>
<dbReference type="InterPro" id="IPR047296">
    <property type="entry name" value="GIY-YIG_UvrC_Cho"/>
</dbReference>
<dbReference type="OrthoDB" id="9804933at2"/>
<dbReference type="PANTHER" id="PTHR30562">
    <property type="entry name" value="UVRC/OXIDOREDUCTASE"/>
    <property type="match status" value="1"/>
</dbReference>
<dbReference type="CDD" id="cd10434">
    <property type="entry name" value="GIY-YIG_UvrC_Cho"/>
    <property type="match status" value="1"/>
</dbReference>
<dbReference type="InterPro" id="IPR001943">
    <property type="entry name" value="UVR_dom"/>
</dbReference>
<dbReference type="SMART" id="SM00278">
    <property type="entry name" value="HhH1"/>
    <property type="match status" value="2"/>
</dbReference>
<keyword evidence="4 7" id="KW-0267">Excision nuclease</keyword>
<dbReference type="FunFam" id="3.30.420.340:FF:000001">
    <property type="entry name" value="UvrABC system protein C"/>
    <property type="match status" value="1"/>
</dbReference>
<feature type="domain" description="UvrC family homology region profile" evidence="10">
    <location>
        <begin position="254"/>
        <end position="477"/>
    </location>
</feature>
<dbReference type="SMART" id="SM00465">
    <property type="entry name" value="GIYc"/>
    <property type="match status" value="1"/>
</dbReference>
<dbReference type="InterPro" id="IPR036876">
    <property type="entry name" value="UVR_dom_sf"/>
</dbReference>
<dbReference type="EMBL" id="SLWY01000003">
    <property type="protein sequence ID" value="TCO83054.1"/>
    <property type="molecule type" value="Genomic_DNA"/>
</dbReference>
<dbReference type="GO" id="GO:0009381">
    <property type="term" value="F:excinuclease ABC activity"/>
    <property type="evidence" value="ECO:0007669"/>
    <property type="project" value="UniProtKB-UniRule"/>
</dbReference>
<dbReference type="InterPro" id="IPR038476">
    <property type="entry name" value="UvrC_RNase_H_dom_sf"/>
</dbReference>
<dbReference type="NCBIfam" id="NF001824">
    <property type="entry name" value="PRK00558.1-5"/>
    <property type="match status" value="1"/>
</dbReference>
<reference evidence="11 12" key="1">
    <citation type="submission" date="2019-03" db="EMBL/GenBank/DDBJ databases">
        <title>Genomic Encyclopedia of Type Strains, Phase IV (KMG-IV): sequencing the most valuable type-strain genomes for metagenomic binning, comparative biology and taxonomic classification.</title>
        <authorList>
            <person name="Goeker M."/>
        </authorList>
    </citation>
    <scope>NUCLEOTIDE SEQUENCE [LARGE SCALE GENOMIC DNA]</scope>
    <source>
        <strain evidence="11 12">DSM 25287</strain>
    </source>
</reference>
<keyword evidence="3 7" id="KW-0228">DNA excision</keyword>
<dbReference type="InterPro" id="IPR003583">
    <property type="entry name" value="Hlx-hairpin-Hlx_DNA-bd_motif"/>
</dbReference>
<dbReference type="Pfam" id="PF22920">
    <property type="entry name" value="UvrC_RNaseH"/>
    <property type="match status" value="1"/>
</dbReference>